<keyword evidence="1" id="KW-0472">Membrane</keyword>
<gene>
    <name evidence="2" type="ORF">FHQ18_11340</name>
</gene>
<dbReference type="EMBL" id="VFJB01000009">
    <property type="protein sequence ID" value="KAA0257155.1"/>
    <property type="molecule type" value="Genomic_DNA"/>
</dbReference>
<sequence length="171" mass="20033">MKTISVRRKVGIEDLMFIGAIAIFIAISLTKINYFLITGKIPNYFSNMKFKNLVYGDKAIEKISLLFGKYNIHNNAYIAEYESKNAKLTVISMEFKDFNQLISFEKTLTAKLHIRNIKLNINDSIKFIERKLSDETELFFYLFTKQNKIFLLISNTIIDNKNLKEAYKIFE</sequence>
<protein>
    <recommendedName>
        <fullName evidence="4">DUF4252 domain-containing protein</fullName>
    </recommendedName>
</protein>
<dbReference type="AlphaFoldDB" id="A0A5A8F2P2"/>
<keyword evidence="1" id="KW-1133">Transmembrane helix</keyword>
<evidence type="ECO:0008006" key="4">
    <source>
        <dbReference type="Google" id="ProtNLM"/>
    </source>
</evidence>
<accession>A0A5A8F2P2</accession>
<evidence type="ECO:0000256" key="1">
    <source>
        <dbReference type="SAM" id="Phobius"/>
    </source>
</evidence>
<evidence type="ECO:0000313" key="3">
    <source>
        <dbReference type="Proteomes" id="UP000322876"/>
    </source>
</evidence>
<keyword evidence="1" id="KW-0812">Transmembrane</keyword>
<comment type="caution">
    <text evidence="2">The sequence shown here is derived from an EMBL/GenBank/DDBJ whole genome shotgun (WGS) entry which is preliminary data.</text>
</comment>
<organism evidence="2 3">
    <name type="scientific">Deferribacter autotrophicus</name>
    <dbReference type="NCBI Taxonomy" id="500465"/>
    <lineage>
        <taxon>Bacteria</taxon>
        <taxon>Pseudomonadati</taxon>
        <taxon>Deferribacterota</taxon>
        <taxon>Deferribacteres</taxon>
        <taxon>Deferribacterales</taxon>
        <taxon>Deferribacteraceae</taxon>
        <taxon>Deferribacter</taxon>
    </lineage>
</organism>
<feature type="transmembrane region" description="Helical" evidence="1">
    <location>
        <begin position="15"/>
        <end position="37"/>
    </location>
</feature>
<keyword evidence="3" id="KW-1185">Reference proteome</keyword>
<evidence type="ECO:0000313" key="2">
    <source>
        <dbReference type="EMBL" id="KAA0257155.1"/>
    </source>
</evidence>
<dbReference type="Proteomes" id="UP000322876">
    <property type="component" value="Unassembled WGS sequence"/>
</dbReference>
<proteinExistence type="predicted"/>
<reference evidence="2 3" key="1">
    <citation type="submission" date="2019-06" db="EMBL/GenBank/DDBJ databases">
        <title>Genomic insights into carbon and energy metabolism of Deferribacter autotrophicus revealed new metabolic traits in the phylum Deferribacteres.</title>
        <authorList>
            <person name="Slobodkin A.I."/>
            <person name="Slobodkina G.B."/>
            <person name="Allioux M."/>
            <person name="Alain K."/>
            <person name="Jebbar M."/>
            <person name="Shadrin V."/>
            <person name="Kublanov I.V."/>
            <person name="Toshchakov S.V."/>
            <person name="Bonch-Osmolovskaya E.A."/>
        </authorList>
    </citation>
    <scope>NUCLEOTIDE SEQUENCE [LARGE SCALE GENOMIC DNA]</scope>
    <source>
        <strain evidence="2 3">SL50</strain>
    </source>
</reference>
<dbReference type="RefSeq" id="WP_149267297.1">
    <property type="nucleotide sequence ID" value="NZ_VFJB01000009.1"/>
</dbReference>
<name>A0A5A8F2P2_9BACT</name>